<dbReference type="InterPro" id="IPR035965">
    <property type="entry name" value="PAS-like_dom_sf"/>
</dbReference>
<dbReference type="InterPro" id="IPR001633">
    <property type="entry name" value="EAL_dom"/>
</dbReference>
<dbReference type="CDD" id="cd00130">
    <property type="entry name" value="PAS"/>
    <property type="match status" value="2"/>
</dbReference>
<dbReference type="Pfam" id="PF00990">
    <property type="entry name" value="GGDEF"/>
    <property type="match status" value="1"/>
</dbReference>
<dbReference type="Gene3D" id="3.30.70.270">
    <property type="match status" value="1"/>
</dbReference>
<feature type="domain" description="PAS" evidence="3">
    <location>
        <begin position="297"/>
        <end position="369"/>
    </location>
</feature>
<feature type="domain" description="PAC" evidence="4">
    <location>
        <begin position="249"/>
        <end position="300"/>
    </location>
</feature>
<dbReference type="Gene3D" id="3.30.450.40">
    <property type="match status" value="1"/>
</dbReference>
<feature type="domain" description="GGDEF" evidence="6">
    <location>
        <begin position="456"/>
        <end position="589"/>
    </location>
</feature>
<dbReference type="PROSITE" id="PS50887">
    <property type="entry name" value="GGDEF"/>
    <property type="match status" value="1"/>
</dbReference>
<dbReference type="CDD" id="cd01949">
    <property type="entry name" value="GGDEF"/>
    <property type="match status" value="1"/>
</dbReference>
<evidence type="ECO:0000259" key="5">
    <source>
        <dbReference type="PROSITE" id="PS50883"/>
    </source>
</evidence>
<protein>
    <recommendedName>
        <fullName evidence="1">cyclic-guanylate-specific phosphodiesterase</fullName>
        <ecNumber evidence="1">3.1.4.52</ecNumber>
    </recommendedName>
</protein>
<dbReference type="EMBL" id="JABERL010000077">
    <property type="protein sequence ID" value="NNH79310.1"/>
    <property type="molecule type" value="Genomic_DNA"/>
</dbReference>
<dbReference type="InterPro" id="IPR043128">
    <property type="entry name" value="Rev_trsase/Diguanyl_cyclase"/>
</dbReference>
<dbReference type="PROSITE" id="PS50113">
    <property type="entry name" value="PAC"/>
    <property type="match status" value="2"/>
</dbReference>
<keyword evidence="2" id="KW-0973">c-di-GMP</keyword>
<dbReference type="Proteomes" id="UP000569202">
    <property type="component" value="Unassembled WGS sequence"/>
</dbReference>
<dbReference type="InterPro" id="IPR029787">
    <property type="entry name" value="Nucleotide_cyclase"/>
</dbReference>
<dbReference type="InterPro" id="IPR003018">
    <property type="entry name" value="GAF"/>
</dbReference>
<name>A0A7Y2WCF5_9GAMM</name>
<proteinExistence type="predicted"/>
<evidence type="ECO:0000313" key="8">
    <source>
        <dbReference type="Proteomes" id="UP000569202"/>
    </source>
</evidence>
<evidence type="ECO:0000313" key="7">
    <source>
        <dbReference type="EMBL" id="NNH79310.1"/>
    </source>
</evidence>
<evidence type="ECO:0000259" key="3">
    <source>
        <dbReference type="PROSITE" id="PS50112"/>
    </source>
</evidence>
<dbReference type="SUPFAM" id="SSF55781">
    <property type="entry name" value="GAF domain-like"/>
    <property type="match status" value="1"/>
</dbReference>
<gene>
    <name evidence="7" type="ORF">HLH17_17030</name>
</gene>
<dbReference type="Pfam" id="PF08448">
    <property type="entry name" value="PAS_4"/>
    <property type="match status" value="1"/>
</dbReference>
<dbReference type="FunFam" id="3.20.20.450:FF:000001">
    <property type="entry name" value="Cyclic di-GMP phosphodiesterase yahA"/>
    <property type="match status" value="1"/>
</dbReference>
<dbReference type="Pfam" id="PF00563">
    <property type="entry name" value="EAL"/>
    <property type="match status" value="1"/>
</dbReference>
<dbReference type="NCBIfam" id="TIGR00229">
    <property type="entry name" value="sensory_box"/>
    <property type="match status" value="2"/>
</dbReference>
<feature type="domain" description="PAC" evidence="4">
    <location>
        <begin position="370"/>
        <end position="424"/>
    </location>
</feature>
<dbReference type="InterPro" id="IPR012226">
    <property type="entry name" value="Diguanyl_cyclase/Pdiesterase"/>
</dbReference>
<dbReference type="EC" id="3.1.4.52" evidence="1"/>
<evidence type="ECO:0000259" key="4">
    <source>
        <dbReference type="PROSITE" id="PS50113"/>
    </source>
</evidence>
<dbReference type="InterPro" id="IPR035919">
    <property type="entry name" value="EAL_sf"/>
</dbReference>
<dbReference type="SMART" id="SM00086">
    <property type="entry name" value="PAC"/>
    <property type="match status" value="2"/>
</dbReference>
<dbReference type="CDD" id="cd01948">
    <property type="entry name" value="EAL"/>
    <property type="match status" value="1"/>
</dbReference>
<dbReference type="AlphaFoldDB" id="A0A7Y2WCF5"/>
<dbReference type="InterPro" id="IPR001610">
    <property type="entry name" value="PAC"/>
</dbReference>
<organism evidence="7 8">
    <name type="scientific">Acinetobacter terrae</name>
    <dbReference type="NCBI Taxonomy" id="2731247"/>
    <lineage>
        <taxon>Bacteria</taxon>
        <taxon>Pseudomonadati</taxon>
        <taxon>Pseudomonadota</taxon>
        <taxon>Gammaproteobacteria</taxon>
        <taxon>Moraxellales</taxon>
        <taxon>Moraxellaceae</taxon>
        <taxon>Acinetobacter</taxon>
        <taxon>Acinetobacter Taxon 24</taxon>
    </lineage>
</organism>
<dbReference type="InterPro" id="IPR000700">
    <property type="entry name" value="PAS-assoc_C"/>
</dbReference>
<dbReference type="SMART" id="SM00267">
    <property type="entry name" value="GGDEF"/>
    <property type="match status" value="1"/>
</dbReference>
<dbReference type="PROSITE" id="PS50112">
    <property type="entry name" value="PAS"/>
    <property type="match status" value="1"/>
</dbReference>
<dbReference type="SMART" id="SM00091">
    <property type="entry name" value="PAS"/>
    <property type="match status" value="2"/>
</dbReference>
<dbReference type="Gene3D" id="3.20.20.450">
    <property type="entry name" value="EAL domain"/>
    <property type="match status" value="1"/>
</dbReference>
<dbReference type="Pfam" id="PF13185">
    <property type="entry name" value="GAF_2"/>
    <property type="match status" value="1"/>
</dbReference>
<dbReference type="InterPro" id="IPR013656">
    <property type="entry name" value="PAS_4"/>
</dbReference>
<dbReference type="Gene3D" id="3.30.450.20">
    <property type="entry name" value="PAS domain"/>
    <property type="match status" value="2"/>
</dbReference>
<accession>A0A7Y2WCF5</accession>
<evidence type="ECO:0000256" key="2">
    <source>
        <dbReference type="ARBA" id="ARBA00022636"/>
    </source>
</evidence>
<comment type="caution">
    <text evidence="7">The sequence shown here is derived from an EMBL/GenBank/DDBJ whole genome shotgun (WGS) entry which is preliminary data.</text>
</comment>
<dbReference type="PIRSF" id="PIRSF005925">
    <property type="entry name" value="Dos"/>
    <property type="match status" value="1"/>
</dbReference>
<dbReference type="RefSeq" id="WP_067723699.1">
    <property type="nucleotide sequence ID" value="NZ_JABERL010000077.1"/>
</dbReference>
<dbReference type="GO" id="GO:0071111">
    <property type="term" value="F:cyclic-guanylate-specific phosphodiesterase activity"/>
    <property type="evidence" value="ECO:0007669"/>
    <property type="project" value="UniProtKB-EC"/>
</dbReference>
<feature type="domain" description="EAL" evidence="5">
    <location>
        <begin position="599"/>
        <end position="853"/>
    </location>
</feature>
<dbReference type="PANTHER" id="PTHR44757:SF2">
    <property type="entry name" value="BIOFILM ARCHITECTURE MAINTENANCE PROTEIN MBAA"/>
    <property type="match status" value="1"/>
</dbReference>
<dbReference type="InterPro" id="IPR000014">
    <property type="entry name" value="PAS"/>
</dbReference>
<evidence type="ECO:0000259" key="6">
    <source>
        <dbReference type="PROSITE" id="PS50887"/>
    </source>
</evidence>
<dbReference type="SMART" id="SM00052">
    <property type="entry name" value="EAL"/>
    <property type="match status" value="1"/>
</dbReference>
<dbReference type="PROSITE" id="PS50883">
    <property type="entry name" value="EAL"/>
    <property type="match status" value="1"/>
</dbReference>
<dbReference type="SUPFAM" id="SSF55785">
    <property type="entry name" value="PYP-like sensor domain (PAS domain)"/>
    <property type="match status" value="2"/>
</dbReference>
<dbReference type="SUPFAM" id="SSF141868">
    <property type="entry name" value="EAL domain-like"/>
    <property type="match status" value="1"/>
</dbReference>
<reference evidence="7 8" key="1">
    <citation type="submission" date="2020-04" db="EMBL/GenBank/DDBJ databases">
        <title>Acinetobacter Taxon 24.</title>
        <authorList>
            <person name="Nemec A."/>
            <person name="Radolfova-Krizova L."/>
            <person name="Higgins P.G."/>
            <person name="Spanelova P."/>
        </authorList>
    </citation>
    <scope>NUCLEOTIDE SEQUENCE [LARGE SCALE GENOMIC DNA]</scope>
    <source>
        <strain evidence="7 8">ANC 5380</strain>
    </source>
</reference>
<dbReference type="NCBIfam" id="TIGR00254">
    <property type="entry name" value="GGDEF"/>
    <property type="match status" value="1"/>
</dbReference>
<sequence>MSQTANYLDTQSIFNLIGQHADLTVIFHTVSEWLEARIPDSMVSIMLYSETEQTLNLISGTENFSTRYTEAITNLKIGPNVGACGAAAFHRKLVICENLAIDKNWESFKSLIQEENLNACWSTPIINAQGKLYGTFGTYYRSPKCPTDTHIKLIRHAASLVALSMDLHTERQQKLALNDKYRSFFTYHPDAIFEHDLEGIIIDGNLASKYITKFSHEQIMGLHFSKFICAESQAIAETAFEQAVNGNGQHLEIQALNALGECYWLDLTYLPIKQAQQVVGVFGIARDITNRRETEEMLRLLKRSVDANPHGIVLANATQNQAIEYVNPAFENLTGYTKEEVIGQNCHFLQGPDTDPETVNKIRNAIKEQQEIQVTLKNYRKDGSWFWNQLILGPVFNDKNFCTHFIGIQQDVTQQRANSEYIARQQTHDNLTGLINHHTFEEALDVAFCIQHESHQSLIVMYVDLDDFQPLNQSLGHVIGDQLLSAVANRLRQVIQEEDVISHFSGDEFAILLNKCHDLKEVAVIAEQILKSLSVPFDIENHKIHISASIGIADDDPQVEKSKQLLHHAIHAMSEAKKEGGNTWHWYAFNATRTHKIDYVLMRHELMVALEEKQFRLVYQPVIDADSGQLKSVEALIRWQHPQRGLISPADFIPFAERTGQIVVIGQWVLQQACQDIMEWNKKHAAALSVAVNLSPLQFRRTGFLHDLQKTLADTQLPPELLKIEVTETMLIAGADRSSEILKAVRDLGVKVSVDDFGTGYSSLSYLRTLPIDEIKLDRSFIEHLPENEKDGAIVAAIIVMAHQLGLNVVAEGIENPAQAQFLRKYECDYFQGYYFAKPACLAELKLNYKQVELL</sequence>
<evidence type="ECO:0000256" key="1">
    <source>
        <dbReference type="ARBA" id="ARBA00012282"/>
    </source>
</evidence>
<dbReference type="InterPro" id="IPR052155">
    <property type="entry name" value="Biofilm_reg_signaling"/>
</dbReference>
<dbReference type="SUPFAM" id="SSF55073">
    <property type="entry name" value="Nucleotide cyclase"/>
    <property type="match status" value="1"/>
</dbReference>
<dbReference type="InterPro" id="IPR029016">
    <property type="entry name" value="GAF-like_dom_sf"/>
</dbReference>
<dbReference type="InterPro" id="IPR000160">
    <property type="entry name" value="GGDEF_dom"/>
</dbReference>
<dbReference type="Pfam" id="PF13426">
    <property type="entry name" value="PAS_9"/>
    <property type="match status" value="1"/>
</dbReference>
<dbReference type="PANTHER" id="PTHR44757">
    <property type="entry name" value="DIGUANYLATE CYCLASE DGCP"/>
    <property type="match status" value="1"/>
</dbReference>